<dbReference type="InterPro" id="IPR036388">
    <property type="entry name" value="WH-like_DNA-bd_sf"/>
</dbReference>
<gene>
    <name evidence="12" type="ORF">HNQ60_004651</name>
</gene>
<evidence type="ECO:0000256" key="5">
    <source>
        <dbReference type="ARBA" id="ARBA00023015"/>
    </source>
</evidence>
<comment type="caution">
    <text evidence="12">The sequence shown here is derived from an EMBL/GenBank/DDBJ whole genome shotgun (WGS) entry which is preliminary data.</text>
</comment>
<evidence type="ECO:0000313" key="13">
    <source>
        <dbReference type="Proteomes" id="UP000588068"/>
    </source>
</evidence>
<evidence type="ECO:0000259" key="11">
    <source>
        <dbReference type="PROSITE" id="PS51755"/>
    </source>
</evidence>
<keyword evidence="6 9" id="KW-0238">DNA-binding</keyword>
<dbReference type="Gene3D" id="6.10.250.690">
    <property type="match status" value="1"/>
</dbReference>
<dbReference type="SUPFAM" id="SSF52172">
    <property type="entry name" value="CheY-like"/>
    <property type="match status" value="1"/>
</dbReference>
<evidence type="ECO:0000256" key="2">
    <source>
        <dbReference type="ARBA" id="ARBA00022490"/>
    </source>
</evidence>
<dbReference type="SMART" id="SM00448">
    <property type="entry name" value="REC"/>
    <property type="match status" value="1"/>
</dbReference>
<dbReference type="Gene3D" id="3.40.50.2300">
    <property type="match status" value="1"/>
</dbReference>
<dbReference type="Proteomes" id="UP000588068">
    <property type="component" value="Unassembled WGS sequence"/>
</dbReference>
<dbReference type="FunFam" id="1.10.10.10:FF:000099">
    <property type="entry name" value="Two-component system response regulator TorR"/>
    <property type="match status" value="1"/>
</dbReference>
<protein>
    <submittedName>
        <fullName evidence="12">Two-component system OmpR family response regulator</fullName>
    </submittedName>
</protein>
<evidence type="ECO:0000256" key="7">
    <source>
        <dbReference type="ARBA" id="ARBA00023163"/>
    </source>
</evidence>
<comment type="subcellular location">
    <subcellularLocation>
        <location evidence="1">Cytoplasm</location>
    </subcellularLocation>
</comment>
<keyword evidence="3 8" id="KW-0597">Phosphoprotein</keyword>
<dbReference type="CDD" id="cd00383">
    <property type="entry name" value="trans_reg_C"/>
    <property type="match status" value="1"/>
</dbReference>
<dbReference type="GO" id="GO:0032993">
    <property type="term" value="C:protein-DNA complex"/>
    <property type="evidence" value="ECO:0007669"/>
    <property type="project" value="TreeGrafter"/>
</dbReference>
<keyword evidence="7" id="KW-0804">Transcription</keyword>
<dbReference type="GO" id="GO:0006355">
    <property type="term" value="P:regulation of DNA-templated transcription"/>
    <property type="evidence" value="ECO:0007669"/>
    <property type="project" value="InterPro"/>
</dbReference>
<evidence type="ECO:0000256" key="9">
    <source>
        <dbReference type="PROSITE-ProRule" id="PRU01091"/>
    </source>
</evidence>
<feature type="domain" description="OmpR/PhoB-type" evidence="11">
    <location>
        <begin position="134"/>
        <end position="234"/>
    </location>
</feature>
<evidence type="ECO:0000313" key="12">
    <source>
        <dbReference type="EMBL" id="MBB6095760.1"/>
    </source>
</evidence>
<evidence type="ECO:0000259" key="10">
    <source>
        <dbReference type="PROSITE" id="PS50110"/>
    </source>
</evidence>
<evidence type="ECO:0000256" key="6">
    <source>
        <dbReference type="ARBA" id="ARBA00023125"/>
    </source>
</evidence>
<reference evidence="12 13" key="1">
    <citation type="submission" date="2020-08" db="EMBL/GenBank/DDBJ databases">
        <title>Genomic Encyclopedia of Type Strains, Phase IV (KMG-IV): sequencing the most valuable type-strain genomes for metagenomic binning, comparative biology and taxonomic classification.</title>
        <authorList>
            <person name="Goeker M."/>
        </authorList>
    </citation>
    <scope>NUCLEOTIDE SEQUENCE [LARGE SCALE GENOMIC DNA]</scope>
    <source>
        <strain evidence="12 13">DSM 26723</strain>
    </source>
</reference>
<dbReference type="InterPro" id="IPR001867">
    <property type="entry name" value="OmpR/PhoB-type_DNA-bd"/>
</dbReference>
<keyword evidence="4" id="KW-0902">Two-component regulatory system</keyword>
<organism evidence="12 13">
    <name type="scientific">Povalibacter uvarum</name>
    <dbReference type="NCBI Taxonomy" id="732238"/>
    <lineage>
        <taxon>Bacteria</taxon>
        <taxon>Pseudomonadati</taxon>
        <taxon>Pseudomonadota</taxon>
        <taxon>Gammaproteobacteria</taxon>
        <taxon>Steroidobacterales</taxon>
        <taxon>Steroidobacteraceae</taxon>
        <taxon>Povalibacter</taxon>
    </lineage>
</organism>
<feature type="modified residue" description="4-aspartylphosphate" evidence="8">
    <location>
        <position position="55"/>
    </location>
</feature>
<keyword evidence="13" id="KW-1185">Reference proteome</keyword>
<dbReference type="InterPro" id="IPR001789">
    <property type="entry name" value="Sig_transdc_resp-reg_receiver"/>
</dbReference>
<dbReference type="Gene3D" id="1.10.10.10">
    <property type="entry name" value="Winged helix-like DNA-binding domain superfamily/Winged helix DNA-binding domain"/>
    <property type="match status" value="1"/>
</dbReference>
<dbReference type="FunFam" id="3.40.50.2300:FF:000001">
    <property type="entry name" value="DNA-binding response regulator PhoB"/>
    <property type="match status" value="1"/>
</dbReference>
<evidence type="ECO:0000256" key="1">
    <source>
        <dbReference type="ARBA" id="ARBA00004496"/>
    </source>
</evidence>
<dbReference type="PANTHER" id="PTHR48111">
    <property type="entry name" value="REGULATOR OF RPOS"/>
    <property type="match status" value="1"/>
</dbReference>
<dbReference type="GO" id="GO:0000156">
    <property type="term" value="F:phosphorelay response regulator activity"/>
    <property type="evidence" value="ECO:0007669"/>
    <property type="project" value="TreeGrafter"/>
</dbReference>
<accession>A0A841HU76</accession>
<dbReference type="PROSITE" id="PS50110">
    <property type="entry name" value="RESPONSE_REGULATORY"/>
    <property type="match status" value="1"/>
</dbReference>
<dbReference type="SMART" id="SM00862">
    <property type="entry name" value="Trans_reg_C"/>
    <property type="match status" value="1"/>
</dbReference>
<feature type="domain" description="Response regulatory" evidence="10">
    <location>
        <begin position="6"/>
        <end position="119"/>
    </location>
</feature>
<evidence type="ECO:0000256" key="8">
    <source>
        <dbReference type="PROSITE-ProRule" id="PRU00169"/>
    </source>
</evidence>
<keyword evidence="5" id="KW-0805">Transcription regulation</keyword>
<dbReference type="GO" id="GO:0005829">
    <property type="term" value="C:cytosol"/>
    <property type="evidence" value="ECO:0007669"/>
    <property type="project" value="TreeGrafter"/>
</dbReference>
<dbReference type="InterPro" id="IPR039420">
    <property type="entry name" value="WalR-like"/>
</dbReference>
<proteinExistence type="predicted"/>
<dbReference type="GO" id="GO:0000976">
    <property type="term" value="F:transcription cis-regulatory region binding"/>
    <property type="evidence" value="ECO:0007669"/>
    <property type="project" value="TreeGrafter"/>
</dbReference>
<keyword evidence="2" id="KW-0963">Cytoplasm</keyword>
<dbReference type="InterPro" id="IPR011006">
    <property type="entry name" value="CheY-like_superfamily"/>
</dbReference>
<dbReference type="AlphaFoldDB" id="A0A841HU76"/>
<dbReference type="PROSITE" id="PS51755">
    <property type="entry name" value="OMPR_PHOB"/>
    <property type="match status" value="1"/>
</dbReference>
<evidence type="ECO:0000256" key="4">
    <source>
        <dbReference type="ARBA" id="ARBA00023012"/>
    </source>
</evidence>
<dbReference type="SUPFAM" id="SSF46894">
    <property type="entry name" value="C-terminal effector domain of the bipartite response regulators"/>
    <property type="match status" value="1"/>
</dbReference>
<evidence type="ECO:0000256" key="3">
    <source>
        <dbReference type="ARBA" id="ARBA00022553"/>
    </source>
</evidence>
<dbReference type="RefSeq" id="WP_184335153.1">
    <property type="nucleotide sequence ID" value="NZ_JACHHZ010000006.1"/>
</dbReference>
<dbReference type="PANTHER" id="PTHR48111:SF4">
    <property type="entry name" value="DNA-BINDING DUAL TRANSCRIPTIONAL REGULATOR OMPR"/>
    <property type="match status" value="1"/>
</dbReference>
<sequence length="239" mass="26937">MTERQHILVVDDDREIRSLLCDYLEKNGFRTTAVADGKGLRRSIEHTHIDLIVLDLMLPGDDGLTLCREIRTRSQVPIIMLTALGEDIDRIVGMEVGADDYLAKPFNPRELLVRIRAVLRRAAHAPRDPLPNEVRAYRFAGWRLDITSRTLTNESGNVVSLTGAEFRLLTILLAHPHRVLSRVQLAELASGRDIDPFDRSIDVRVSRLRQVLGDGGRSPQIIKTIYGEGYLIGVEVEQE</sequence>
<dbReference type="InterPro" id="IPR016032">
    <property type="entry name" value="Sig_transdc_resp-reg_C-effctor"/>
</dbReference>
<dbReference type="Pfam" id="PF00072">
    <property type="entry name" value="Response_reg"/>
    <property type="match status" value="1"/>
</dbReference>
<dbReference type="EMBL" id="JACHHZ010000006">
    <property type="protein sequence ID" value="MBB6095760.1"/>
    <property type="molecule type" value="Genomic_DNA"/>
</dbReference>
<feature type="DNA-binding region" description="OmpR/PhoB-type" evidence="9">
    <location>
        <begin position="134"/>
        <end position="234"/>
    </location>
</feature>
<dbReference type="Pfam" id="PF00486">
    <property type="entry name" value="Trans_reg_C"/>
    <property type="match status" value="1"/>
</dbReference>
<name>A0A841HU76_9GAMM</name>